<proteinExistence type="predicted"/>
<dbReference type="Proteomes" id="UP000283841">
    <property type="component" value="Unassembled WGS sequence"/>
</dbReference>
<gene>
    <name evidence="2" type="ORF">C8Q69DRAFT_22335</name>
</gene>
<feature type="transmembrane region" description="Helical" evidence="1">
    <location>
        <begin position="12"/>
        <end position="30"/>
    </location>
</feature>
<dbReference type="RefSeq" id="XP_028488998.1">
    <property type="nucleotide sequence ID" value="XM_028626321.1"/>
</dbReference>
<evidence type="ECO:0000313" key="3">
    <source>
        <dbReference type="Proteomes" id="UP000283841"/>
    </source>
</evidence>
<keyword evidence="1" id="KW-0472">Membrane</keyword>
<comment type="caution">
    <text evidence="2">The sequence shown here is derived from an EMBL/GenBank/DDBJ whole genome shotgun (WGS) entry which is preliminary data.</text>
</comment>
<keyword evidence="1" id="KW-0812">Transmembrane</keyword>
<accession>A0A443I5I3</accession>
<keyword evidence="1" id="KW-1133">Transmembrane helix</keyword>
<dbReference type="VEuPathDB" id="FungiDB:C8Q69DRAFT_22335"/>
<dbReference type="EMBL" id="RCNU01000001">
    <property type="protein sequence ID" value="RWQ99353.1"/>
    <property type="molecule type" value="Genomic_DNA"/>
</dbReference>
<sequence length="57" mass="6651">MDGWMLIPSFESLIFLTLLICFLRTMYLFLASVNIPLFYAARVYVCTYVCVGFFSSY</sequence>
<feature type="transmembrane region" description="Helical" evidence="1">
    <location>
        <begin position="37"/>
        <end position="55"/>
    </location>
</feature>
<organism evidence="2 3">
    <name type="scientific">Byssochlamys spectabilis</name>
    <name type="common">Paecilomyces variotii</name>
    <dbReference type="NCBI Taxonomy" id="264951"/>
    <lineage>
        <taxon>Eukaryota</taxon>
        <taxon>Fungi</taxon>
        <taxon>Dikarya</taxon>
        <taxon>Ascomycota</taxon>
        <taxon>Pezizomycotina</taxon>
        <taxon>Eurotiomycetes</taxon>
        <taxon>Eurotiomycetidae</taxon>
        <taxon>Eurotiales</taxon>
        <taxon>Thermoascaceae</taxon>
        <taxon>Paecilomyces</taxon>
    </lineage>
</organism>
<reference evidence="2 3" key="1">
    <citation type="journal article" date="2018" name="Front. Microbiol.">
        <title>Genomic and genetic insights into a cosmopolitan fungus, Paecilomyces variotii (Eurotiales).</title>
        <authorList>
            <person name="Urquhart A.S."/>
            <person name="Mondo S.J."/>
            <person name="Makela M.R."/>
            <person name="Hane J.K."/>
            <person name="Wiebenga A."/>
            <person name="He G."/>
            <person name="Mihaltcheva S."/>
            <person name="Pangilinan J."/>
            <person name="Lipzen A."/>
            <person name="Barry K."/>
            <person name="de Vries R.P."/>
            <person name="Grigoriev I.V."/>
            <person name="Idnurm A."/>
        </authorList>
    </citation>
    <scope>NUCLEOTIDE SEQUENCE [LARGE SCALE GENOMIC DNA]</scope>
    <source>
        <strain evidence="2 3">CBS 101075</strain>
    </source>
</reference>
<name>A0A443I5I3_BYSSP</name>
<keyword evidence="3" id="KW-1185">Reference proteome</keyword>
<dbReference type="AlphaFoldDB" id="A0A443I5I3"/>
<protein>
    <submittedName>
        <fullName evidence="2">Uncharacterized protein</fullName>
    </submittedName>
</protein>
<dbReference type="GeneID" id="39595598"/>
<evidence type="ECO:0000313" key="2">
    <source>
        <dbReference type="EMBL" id="RWQ99353.1"/>
    </source>
</evidence>
<evidence type="ECO:0000256" key="1">
    <source>
        <dbReference type="SAM" id="Phobius"/>
    </source>
</evidence>